<dbReference type="EnsemblPlants" id="AUR62018813-RA">
    <property type="protein sequence ID" value="AUR62018813-RA:cds"/>
    <property type="gene ID" value="AUR62018813"/>
</dbReference>
<evidence type="ECO:0000313" key="3">
    <source>
        <dbReference type="EnsemblPlants" id="AUR62018813-RA:cds"/>
    </source>
</evidence>
<proteinExistence type="predicted"/>
<dbReference type="Pfam" id="PF04937">
    <property type="entry name" value="DUF659"/>
    <property type="match status" value="1"/>
</dbReference>
<dbReference type="PANTHER" id="PTHR32166">
    <property type="entry name" value="OSJNBA0013A04.12 PROTEIN"/>
    <property type="match status" value="1"/>
</dbReference>
<dbReference type="SUPFAM" id="SSF53098">
    <property type="entry name" value="Ribonuclease H-like"/>
    <property type="match status" value="1"/>
</dbReference>
<evidence type="ECO:0000259" key="2">
    <source>
        <dbReference type="Pfam" id="PF04937"/>
    </source>
</evidence>
<reference evidence="3" key="1">
    <citation type="journal article" date="2017" name="Nature">
        <title>The genome of Chenopodium quinoa.</title>
        <authorList>
            <person name="Jarvis D.E."/>
            <person name="Ho Y.S."/>
            <person name="Lightfoot D.J."/>
            <person name="Schmoeckel S.M."/>
            <person name="Li B."/>
            <person name="Borm T.J.A."/>
            <person name="Ohyanagi H."/>
            <person name="Mineta K."/>
            <person name="Michell C.T."/>
            <person name="Saber N."/>
            <person name="Kharbatia N.M."/>
            <person name="Rupper R.R."/>
            <person name="Sharp A.R."/>
            <person name="Dally N."/>
            <person name="Boughton B.A."/>
            <person name="Woo Y.H."/>
            <person name="Gao G."/>
            <person name="Schijlen E.G.W.M."/>
            <person name="Guo X."/>
            <person name="Momin A.A."/>
            <person name="Negrao S."/>
            <person name="Al-Babili S."/>
            <person name="Gehring C."/>
            <person name="Roessner U."/>
            <person name="Jung C."/>
            <person name="Murphy K."/>
            <person name="Arold S.T."/>
            <person name="Gojobori T."/>
            <person name="van der Linden C.G."/>
            <person name="van Loo E.N."/>
            <person name="Jellen E.N."/>
            <person name="Maughan P.J."/>
            <person name="Tester M."/>
        </authorList>
    </citation>
    <scope>NUCLEOTIDE SEQUENCE [LARGE SCALE GENOMIC DNA]</scope>
    <source>
        <strain evidence="3">cv. PI 614886</strain>
    </source>
</reference>
<gene>
    <name evidence="3" type="primary">LOC110730042</name>
</gene>
<dbReference type="RefSeq" id="XP_021765512.1">
    <property type="nucleotide sequence ID" value="XM_021909820.1"/>
</dbReference>
<accession>A0A803LUB9</accession>
<evidence type="ECO:0000256" key="1">
    <source>
        <dbReference type="SAM" id="MobiDB-lite"/>
    </source>
</evidence>
<sequence length="623" mass="71790">MDCRDDHGEAKQTSDEPSRKRAYSPSEKGKGKMLDINDDNYKQAKQQQNPDVSGVLCQDDSESLIKSFLSFILQQQQIERPFPAVNSSISSCSMAPPECQRTLQLFEDNLNRNVVTESFQELVNDGGRGPLHQSDVATVRDEVDILFEEYSSLREWVQSTSYYWYIVRCSLVLDVWTEEMTGRTYLNVIVDSPLGVVYLKSIDVSFAVNDAEAMLSVIDSIFSESELGLRPEYVLQVISYTASPWLDTVGERLQEKYPWMFWSISATYCVTLMLERVASAIAWVRQTIEQAKMVTRLIYSDPCILDLLRQASNGELDQNSNLVKSSKIKEATPFLTLENMLVWRKHLEKMLTSQEWKNSCFGSSLGGMRVEELVLRDRTFWTRVGLAVKGSKPIVNLLCLINDGNIDIDNPQMGNIYERMDEMKEKIRGDIKKSNMYMPFWDIIDEIWNNMLHSPLHAAGHFLNPKLYYSNNFVVDDEEVEGGIRDTIHKIVDDAQTQETIMKQLHLYEFARGDFKIGLRERHNVSPVDWWKRYGERYKELQHFAIIVLGVACNGAPPPHKFGREDVGRLLSTSETDPSYLWLVQKCYVSYNRHLRELATYGFKFNIESDEPHSVDDWIAGYY</sequence>
<dbReference type="GeneID" id="110730042"/>
<evidence type="ECO:0000313" key="4">
    <source>
        <dbReference type="Proteomes" id="UP000596660"/>
    </source>
</evidence>
<reference evidence="3" key="2">
    <citation type="submission" date="2021-03" db="UniProtKB">
        <authorList>
            <consortium name="EnsemblPlants"/>
        </authorList>
    </citation>
    <scope>IDENTIFICATION</scope>
</reference>
<dbReference type="AlphaFoldDB" id="A0A803LUB9"/>
<dbReference type="Proteomes" id="UP000596660">
    <property type="component" value="Unplaced"/>
</dbReference>
<protein>
    <recommendedName>
        <fullName evidence="2">DUF659 domain-containing protein</fullName>
    </recommendedName>
</protein>
<organism evidence="3 4">
    <name type="scientific">Chenopodium quinoa</name>
    <name type="common">Quinoa</name>
    <dbReference type="NCBI Taxonomy" id="63459"/>
    <lineage>
        <taxon>Eukaryota</taxon>
        <taxon>Viridiplantae</taxon>
        <taxon>Streptophyta</taxon>
        <taxon>Embryophyta</taxon>
        <taxon>Tracheophyta</taxon>
        <taxon>Spermatophyta</taxon>
        <taxon>Magnoliopsida</taxon>
        <taxon>eudicotyledons</taxon>
        <taxon>Gunneridae</taxon>
        <taxon>Pentapetalae</taxon>
        <taxon>Caryophyllales</taxon>
        <taxon>Chenopodiaceae</taxon>
        <taxon>Chenopodioideae</taxon>
        <taxon>Atripliceae</taxon>
        <taxon>Chenopodium</taxon>
    </lineage>
</organism>
<dbReference type="InterPro" id="IPR007021">
    <property type="entry name" value="DUF659"/>
</dbReference>
<feature type="domain" description="DUF659" evidence="2">
    <location>
        <begin position="144"/>
        <end position="294"/>
    </location>
</feature>
<name>A0A803LUB9_CHEQI</name>
<feature type="compositionally biased region" description="Basic and acidic residues" evidence="1">
    <location>
        <begin position="1"/>
        <end position="19"/>
    </location>
</feature>
<dbReference type="Gramene" id="AUR62018813-RA">
    <property type="protein sequence ID" value="AUR62018813-RA:cds"/>
    <property type="gene ID" value="AUR62018813"/>
</dbReference>
<keyword evidence="4" id="KW-1185">Reference proteome</keyword>
<dbReference type="InterPro" id="IPR012337">
    <property type="entry name" value="RNaseH-like_sf"/>
</dbReference>
<dbReference type="KEGG" id="cqi:110730042"/>
<dbReference type="PANTHER" id="PTHR32166:SF63">
    <property type="entry name" value="HAT TRANSPOSON SUPERFAMILY PROTEIN"/>
    <property type="match status" value="1"/>
</dbReference>
<feature type="region of interest" description="Disordered" evidence="1">
    <location>
        <begin position="1"/>
        <end position="35"/>
    </location>
</feature>
<dbReference type="OrthoDB" id="1741262at2759"/>